<proteinExistence type="predicted"/>
<dbReference type="SUPFAM" id="SSF53300">
    <property type="entry name" value="vWA-like"/>
    <property type="match status" value="1"/>
</dbReference>
<dbReference type="Gene3D" id="3.40.50.410">
    <property type="entry name" value="von Willebrand factor, type A domain"/>
    <property type="match status" value="1"/>
</dbReference>
<sequence length="341" mass="38510">ALHGLFVSRPEQRLIFDQGFHIFWRRPEFLEELLALNLAVPRISSDMGPAAPGSHRLGEAMAIARIGEEALVQNSVEQNYGASYREILAKRDFDKMSAPEIADAKRVIKTLALPVAQRPTRRFNVDQRGTLVDARASIRASLRSGGEMMQVRFRRRRWRSPPLVVICDVSGSMSRYSRLLLHFVHVLANHRDQVYAFVFGTRLTNITRYLRHRDPDVALDNALDAVDDWSGGTRIGECLRRFNHDWSRRVFGRGAVTLLITDGLDRDAGVRLDTEMERLHKSCRRLIWLNPLLRYAGFEAKALGVRAMLPHVDDFCPAHDLSSIAALAAALSTNCAVFGRS</sequence>
<feature type="non-terminal residue" evidence="1">
    <location>
        <position position="1"/>
    </location>
</feature>
<protein>
    <recommendedName>
        <fullName evidence="2">VWFA domain-containing protein</fullName>
    </recommendedName>
</protein>
<dbReference type="PANTHER" id="PTHR39338:SF6">
    <property type="entry name" value="BLL5662 PROTEIN"/>
    <property type="match status" value="1"/>
</dbReference>
<accession>A0A382JEK1</accession>
<organism evidence="1">
    <name type="scientific">marine metagenome</name>
    <dbReference type="NCBI Taxonomy" id="408172"/>
    <lineage>
        <taxon>unclassified sequences</taxon>
        <taxon>metagenomes</taxon>
        <taxon>ecological metagenomes</taxon>
    </lineage>
</organism>
<dbReference type="InterPro" id="IPR036465">
    <property type="entry name" value="vWFA_dom_sf"/>
</dbReference>
<dbReference type="InterPro" id="IPR008912">
    <property type="entry name" value="Uncharacterised_CoxE"/>
</dbReference>
<evidence type="ECO:0000313" key="1">
    <source>
        <dbReference type="EMBL" id="SVC09141.1"/>
    </source>
</evidence>
<reference evidence="1" key="1">
    <citation type="submission" date="2018-05" db="EMBL/GenBank/DDBJ databases">
        <authorList>
            <person name="Lanie J.A."/>
            <person name="Ng W.-L."/>
            <person name="Kazmierczak K.M."/>
            <person name="Andrzejewski T.M."/>
            <person name="Davidsen T.M."/>
            <person name="Wayne K.J."/>
            <person name="Tettelin H."/>
            <person name="Glass J.I."/>
            <person name="Rusch D."/>
            <person name="Podicherti R."/>
            <person name="Tsui H.-C.T."/>
            <person name="Winkler M.E."/>
        </authorList>
    </citation>
    <scope>NUCLEOTIDE SEQUENCE</scope>
</reference>
<dbReference type="InterPro" id="IPR011195">
    <property type="entry name" value="UCP010256"/>
</dbReference>
<dbReference type="CDD" id="cd00198">
    <property type="entry name" value="vWFA"/>
    <property type="match status" value="1"/>
</dbReference>
<dbReference type="AlphaFoldDB" id="A0A382JEK1"/>
<dbReference type="PANTHER" id="PTHR39338">
    <property type="entry name" value="BLL5662 PROTEIN-RELATED"/>
    <property type="match status" value="1"/>
</dbReference>
<gene>
    <name evidence="1" type="ORF">METZ01_LOCUS261995</name>
</gene>
<dbReference type="EMBL" id="UINC01073052">
    <property type="protein sequence ID" value="SVC09141.1"/>
    <property type="molecule type" value="Genomic_DNA"/>
</dbReference>
<dbReference type="Pfam" id="PF05762">
    <property type="entry name" value="VWA_CoxE"/>
    <property type="match status" value="1"/>
</dbReference>
<evidence type="ECO:0008006" key="2">
    <source>
        <dbReference type="Google" id="ProtNLM"/>
    </source>
</evidence>
<name>A0A382JEK1_9ZZZZ</name>
<dbReference type="PIRSF" id="PIRSF010256">
    <property type="entry name" value="CoxE_vWa"/>
    <property type="match status" value="1"/>
</dbReference>